<dbReference type="PANTHER" id="PTHR46357:SF1">
    <property type="entry name" value="TRANSCRIPTIONAL REGULATOR ATRX"/>
    <property type="match status" value="1"/>
</dbReference>
<feature type="compositionally biased region" description="Polar residues" evidence="14">
    <location>
        <begin position="29"/>
        <end position="38"/>
    </location>
</feature>
<dbReference type="STRING" id="178035.A0A154PNF4"/>
<evidence type="ECO:0000256" key="9">
    <source>
        <dbReference type="ARBA" id="ARBA00022840"/>
    </source>
</evidence>
<dbReference type="InterPro" id="IPR052131">
    <property type="entry name" value="ATRX_domain-containing"/>
</dbReference>
<keyword evidence="3" id="KW-0479">Metal-binding</keyword>
<keyword evidence="17" id="KW-1185">Reference proteome</keyword>
<dbReference type="GO" id="GO:0006281">
    <property type="term" value="P:DNA repair"/>
    <property type="evidence" value="ECO:0007669"/>
    <property type="project" value="UniProtKB-KW"/>
</dbReference>
<dbReference type="Proteomes" id="UP000076502">
    <property type="component" value="Unassembled WGS sequence"/>
</dbReference>
<feature type="compositionally biased region" description="Basic and acidic residues" evidence="14">
    <location>
        <begin position="15"/>
        <end position="24"/>
    </location>
</feature>
<evidence type="ECO:0000256" key="14">
    <source>
        <dbReference type="SAM" id="MobiDB-lite"/>
    </source>
</evidence>
<evidence type="ECO:0000256" key="6">
    <source>
        <dbReference type="ARBA" id="ARBA00022771"/>
    </source>
</evidence>
<reference evidence="16 17" key="1">
    <citation type="submission" date="2015-07" db="EMBL/GenBank/DDBJ databases">
        <title>The genome of Dufourea novaeangliae.</title>
        <authorList>
            <person name="Pan H."/>
            <person name="Kapheim K."/>
        </authorList>
    </citation>
    <scope>NUCLEOTIDE SEQUENCE [LARGE SCALE GENOMIC DNA]</scope>
    <source>
        <strain evidence="16">0120121106</strain>
        <tissue evidence="16">Whole body</tissue>
    </source>
</reference>
<keyword evidence="9" id="KW-0067">ATP-binding</keyword>
<feature type="region of interest" description="Disordered" evidence="14">
    <location>
        <begin position="720"/>
        <end position="748"/>
    </location>
</feature>
<dbReference type="GO" id="GO:0006338">
    <property type="term" value="P:chromatin remodeling"/>
    <property type="evidence" value="ECO:0007669"/>
    <property type="project" value="TreeGrafter"/>
</dbReference>
<evidence type="ECO:0000256" key="8">
    <source>
        <dbReference type="ARBA" id="ARBA00022833"/>
    </source>
</evidence>
<dbReference type="Pfam" id="PF17981">
    <property type="entry name" value="ADD_ATRX"/>
    <property type="match status" value="1"/>
</dbReference>
<dbReference type="InterPro" id="IPR011011">
    <property type="entry name" value="Znf_FYVE_PHD"/>
</dbReference>
<evidence type="ECO:0000256" key="7">
    <source>
        <dbReference type="ARBA" id="ARBA00022801"/>
    </source>
</evidence>
<keyword evidence="8" id="KW-0862">Zinc</keyword>
<evidence type="ECO:0000259" key="15">
    <source>
        <dbReference type="PROSITE" id="PS51533"/>
    </source>
</evidence>
<comment type="similarity">
    <text evidence="2">Belongs to the SNF2/RAD54 helicase family.</text>
</comment>
<evidence type="ECO:0000256" key="2">
    <source>
        <dbReference type="ARBA" id="ARBA00007025"/>
    </source>
</evidence>
<dbReference type="InterPro" id="IPR025766">
    <property type="entry name" value="ADD"/>
</dbReference>
<keyword evidence="6" id="KW-0863">Zinc-finger</keyword>
<dbReference type="AlphaFoldDB" id="A0A154PNF4"/>
<accession>A0A154PNF4</accession>
<dbReference type="EMBL" id="KQ434999">
    <property type="protein sequence ID" value="KZC13379.1"/>
    <property type="molecule type" value="Genomic_DNA"/>
</dbReference>
<dbReference type="GO" id="GO:0005524">
    <property type="term" value="F:ATP binding"/>
    <property type="evidence" value="ECO:0007669"/>
    <property type="project" value="UniProtKB-KW"/>
</dbReference>
<dbReference type="GO" id="GO:0016787">
    <property type="term" value="F:hydrolase activity"/>
    <property type="evidence" value="ECO:0007669"/>
    <property type="project" value="UniProtKB-KW"/>
</dbReference>
<dbReference type="PROSITE" id="PS51533">
    <property type="entry name" value="ADD"/>
    <property type="match status" value="1"/>
</dbReference>
<dbReference type="GO" id="GO:0005721">
    <property type="term" value="C:pericentric heterochromatin"/>
    <property type="evidence" value="ECO:0007669"/>
    <property type="project" value="TreeGrafter"/>
</dbReference>
<keyword evidence="7" id="KW-0378">Hydrolase</keyword>
<feature type="region of interest" description="Disordered" evidence="14">
    <location>
        <begin position="215"/>
        <end position="279"/>
    </location>
</feature>
<dbReference type="GO" id="GO:0005634">
    <property type="term" value="C:nucleus"/>
    <property type="evidence" value="ECO:0007669"/>
    <property type="project" value="UniProtKB-SubCell"/>
</dbReference>
<keyword evidence="4" id="KW-0547">Nucleotide-binding</keyword>
<evidence type="ECO:0000256" key="3">
    <source>
        <dbReference type="ARBA" id="ARBA00022723"/>
    </source>
</evidence>
<evidence type="ECO:0000256" key="11">
    <source>
        <dbReference type="ARBA" id="ARBA00023204"/>
    </source>
</evidence>
<feature type="domain" description="PHD-type" evidence="15">
    <location>
        <begin position="53"/>
        <end position="191"/>
    </location>
</feature>
<feature type="region of interest" description="Disordered" evidence="14">
    <location>
        <begin position="15"/>
        <end position="38"/>
    </location>
</feature>
<comment type="subcellular location">
    <subcellularLocation>
        <location evidence="1">Nucleus</location>
    </subcellularLocation>
</comment>
<evidence type="ECO:0000256" key="12">
    <source>
        <dbReference type="ARBA" id="ARBA00023242"/>
    </source>
</evidence>
<keyword evidence="5" id="KW-0227">DNA damage</keyword>
<evidence type="ECO:0000256" key="10">
    <source>
        <dbReference type="ARBA" id="ARBA00023125"/>
    </source>
</evidence>
<gene>
    <name evidence="16" type="ORF">WN55_05977</name>
</gene>
<feature type="compositionally biased region" description="Polar residues" evidence="14">
    <location>
        <begin position="258"/>
        <end position="274"/>
    </location>
</feature>
<dbReference type="GO" id="GO:0008270">
    <property type="term" value="F:zinc ion binding"/>
    <property type="evidence" value="ECO:0007669"/>
    <property type="project" value="UniProtKB-KW"/>
</dbReference>
<dbReference type="InterPro" id="IPR041430">
    <property type="entry name" value="ADD_ATRX"/>
</dbReference>
<organism evidence="16 17">
    <name type="scientific">Dufourea novaeangliae</name>
    <name type="common">Sweat bee</name>
    <dbReference type="NCBI Taxonomy" id="178035"/>
    <lineage>
        <taxon>Eukaryota</taxon>
        <taxon>Metazoa</taxon>
        <taxon>Ecdysozoa</taxon>
        <taxon>Arthropoda</taxon>
        <taxon>Hexapoda</taxon>
        <taxon>Insecta</taxon>
        <taxon>Pterygota</taxon>
        <taxon>Neoptera</taxon>
        <taxon>Endopterygota</taxon>
        <taxon>Hymenoptera</taxon>
        <taxon>Apocrita</taxon>
        <taxon>Aculeata</taxon>
        <taxon>Apoidea</taxon>
        <taxon>Anthophila</taxon>
        <taxon>Halictidae</taxon>
        <taxon>Rophitinae</taxon>
        <taxon>Dufourea</taxon>
    </lineage>
</organism>
<dbReference type="GO" id="GO:0031297">
    <property type="term" value="P:replication fork processing"/>
    <property type="evidence" value="ECO:0007669"/>
    <property type="project" value="TreeGrafter"/>
</dbReference>
<keyword evidence="10" id="KW-0238">DNA-binding</keyword>
<evidence type="ECO:0000256" key="1">
    <source>
        <dbReference type="ARBA" id="ARBA00004123"/>
    </source>
</evidence>
<feature type="compositionally biased region" description="Basic and acidic residues" evidence="14">
    <location>
        <begin position="727"/>
        <end position="737"/>
    </location>
</feature>
<dbReference type="GO" id="GO:0003678">
    <property type="term" value="F:DNA helicase activity"/>
    <property type="evidence" value="ECO:0007669"/>
    <property type="project" value="UniProtKB-EC"/>
</dbReference>
<evidence type="ECO:0000313" key="17">
    <source>
        <dbReference type="Proteomes" id="UP000076502"/>
    </source>
</evidence>
<dbReference type="OMA" id="CCPRRRK"/>
<protein>
    <submittedName>
        <fullName evidence="16">Transcriptional regulator ATRX</fullName>
    </submittedName>
</protein>
<keyword evidence="11" id="KW-0234">DNA repair</keyword>
<evidence type="ECO:0000256" key="13">
    <source>
        <dbReference type="ARBA" id="ARBA00047995"/>
    </source>
</evidence>
<proteinExistence type="inferred from homology"/>
<comment type="catalytic activity">
    <reaction evidence="13">
        <text>ATP + H2O = ADP + phosphate + H(+)</text>
        <dbReference type="Rhea" id="RHEA:13065"/>
        <dbReference type="ChEBI" id="CHEBI:15377"/>
        <dbReference type="ChEBI" id="CHEBI:15378"/>
        <dbReference type="ChEBI" id="CHEBI:30616"/>
        <dbReference type="ChEBI" id="CHEBI:43474"/>
        <dbReference type="ChEBI" id="CHEBI:456216"/>
        <dbReference type="EC" id="3.6.4.12"/>
    </reaction>
</comment>
<dbReference type="GO" id="GO:0031490">
    <property type="term" value="F:chromatin DNA binding"/>
    <property type="evidence" value="ECO:0007669"/>
    <property type="project" value="TreeGrafter"/>
</dbReference>
<evidence type="ECO:0000256" key="5">
    <source>
        <dbReference type="ARBA" id="ARBA00022763"/>
    </source>
</evidence>
<dbReference type="OrthoDB" id="6286493at2759"/>
<dbReference type="PANTHER" id="PTHR46357">
    <property type="entry name" value="TRANSCRIPTIONAL REGULATOR ATRX"/>
    <property type="match status" value="1"/>
</dbReference>
<sequence length="839" mass="94232">MDISSMLEVQVDEVKEVDSKENVTPREQLPSTTNVSSPISQEETNFYKLMFGNDISVVRFRKLHCTACDAHIGSAPGDAGNMFEHPVLHTLLCAKCRDFYGDGTFEQGDDATDMFCRWCANGGNLYCCSYCSNTFCYKCIKRNIDPVLRKKIEADEQWKCFVCDPTDLFPARATCRALLESIQRMTRFLENSCRLSQQEIDDKMNLDETNCCPRRRKRKRRRTGSNSDDDDVSYTPRPVPATAPTKKKKKGRPRKVLNGSNVSTSGQSFSGTEDNSMDHSEILPSLLSCEQSMVEVENETVNTDGTVVSQPPQNSLPPRIEANFIQQPMFNAIMNAVASNLLQSTPSVVPIRHVHNPMNQVNLFQAVQCSPPTPMVTIPNQSAGMLNRFILPKVQPEAPPKTASSNVIEIESDSEDVAVVGPSRNSRSFKDHIDNNKAVPIALVSSKSYSFVVKKPELSERCTVKTLNQRLIPHGQEIDNIMTNLRTKLQSLFEISKLQETKKYGLNDARVTIKNFHREIRDTVSQLACINDRIVREYNRWRRYQLKSTTTPISESNNSQKVKEAVIPLDMTCVNESDSDTENSEFENNIIQPSEFVGTTNVVDGLKSFKKKIFTSRAVGDDCISFVNKTVQVFEGELDDYDKCIRHSSTKKSDTKSGIQEQFENYEEQFIHYLQTCIVSESVESEESKDLPDPNETPLKDLIEANSPFISEMLETMDKSVMSSDSNDIRSSNKEEDSNSEPPLHQDVNSITHHSQEKEFVQMVPSMNSDLGKKGLENASAPVSDAQEKTISHEKRFSTDNQIFVANIPTEGSKNTNTINCNTINSAGNNEDDCAIIDD</sequence>
<dbReference type="Gene3D" id="3.30.40.10">
    <property type="entry name" value="Zinc/RING finger domain, C3HC4 (zinc finger)"/>
    <property type="match status" value="1"/>
</dbReference>
<name>A0A154PNF4_DUFNO</name>
<evidence type="ECO:0000256" key="4">
    <source>
        <dbReference type="ARBA" id="ARBA00022741"/>
    </source>
</evidence>
<dbReference type="CDD" id="cd11726">
    <property type="entry name" value="ADDz_ATRX"/>
    <property type="match status" value="1"/>
</dbReference>
<evidence type="ECO:0000313" key="16">
    <source>
        <dbReference type="EMBL" id="KZC13379.1"/>
    </source>
</evidence>
<feature type="compositionally biased region" description="Basic residues" evidence="14">
    <location>
        <begin position="245"/>
        <end position="255"/>
    </location>
</feature>
<dbReference type="InterPro" id="IPR013083">
    <property type="entry name" value="Znf_RING/FYVE/PHD"/>
</dbReference>
<keyword evidence="12" id="KW-0539">Nucleus</keyword>
<dbReference type="GO" id="GO:0010468">
    <property type="term" value="P:regulation of gene expression"/>
    <property type="evidence" value="ECO:0007669"/>
    <property type="project" value="UniProtKB-ARBA"/>
</dbReference>
<dbReference type="SUPFAM" id="SSF57903">
    <property type="entry name" value="FYVE/PHD zinc finger"/>
    <property type="match status" value="1"/>
</dbReference>